<organism evidence="5 6">
    <name type="scientific">Jiella sonneratiae</name>
    <dbReference type="NCBI Taxonomy" id="2816856"/>
    <lineage>
        <taxon>Bacteria</taxon>
        <taxon>Pseudomonadati</taxon>
        <taxon>Pseudomonadota</taxon>
        <taxon>Alphaproteobacteria</taxon>
        <taxon>Hyphomicrobiales</taxon>
        <taxon>Aurantimonadaceae</taxon>
        <taxon>Jiella</taxon>
    </lineage>
</organism>
<dbReference type="InterPro" id="IPR005648">
    <property type="entry name" value="FlgD"/>
</dbReference>
<evidence type="ECO:0000256" key="4">
    <source>
        <dbReference type="ARBA" id="ARBA00024746"/>
    </source>
</evidence>
<protein>
    <recommendedName>
        <fullName evidence="2">Basal-body rod modification protein FlgD</fullName>
    </recommendedName>
</protein>
<keyword evidence="6" id="KW-1185">Reference proteome</keyword>
<name>A0ABS3J1N3_9HYPH</name>
<comment type="caution">
    <text evidence="5">The sequence shown here is derived from an EMBL/GenBank/DDBJ whole genome shotgun (WGS) entry which is preliminary data.</text>
</comment>
<evidence type="ECO:0000256" key="3">
    <source>
        <dbReference type="ARBA" id="ARBA00022795"/>
    </source>
</evidence>
<evidence type="ECO:0000313" key="5">
    <source>
        <dbReference type="EMBL" id="MBO0903589.1"/>
    </source>
</evidence>
<evidence type="ECO:0000256" key="2">
    <source>
        <dbReference type="ARBA" id="ARBA00016013"/>
    </source>
</evidence>
<keyword evidence="5" id="KW-0282">Flagellum</keyword>
<dbReference type="RefSeq" id="WP_207350223.1">
    <property type="nucleotide sequence ID" value="NZ_JAFMPY010000006.1"/>
</dbReference>
<gene>
    <name evidence="5" type="primary">flgD</name>
    <name evidence="5" type="ORF">J1C47_08035</name>
</gene>
<dbReference type="Pfam" id="PF03963">
    <property type="entry name" value="FlgD"/>
    <property type="match status" value="1"/>
</dbReference>
<comment type="similarity">
    <text evidence="1">Belongs to the FlgD family.</text>
</comment>
<comment type="function">
    <text evidence="4">Required for flagellar hook formation. May act as a scaffolding protein.</text>
</comment>
<dbReference type="EMBL" id="JAFMPY010000006">
    <property type="protein sequence ID" value="MBO0903589.1"/>
    <property type="molecule type" value="Genomic_DNA"/>
</dbReference>
<keyword evidence="5" id="KW-0969">Cilium</keyword>
<sequence length="134" mass="13520">MVTAVSSATAASTSQTTSTASTAKSTLDYNSFLQLLVAEMSNQDPLNPTDSTEYVAQFATFSGVEQSIQTNSKLDSLMAVSALTQANSLIGRTITSADGATSGVVSAVRAGSTGIEAVLEGGGSVTLESGTEVQ</sequence>
<keyword evidence="5" id="KW-0966">Cell projection</keyword>
<keyword evidence="3" id="KW-1005">Bacterial flagellum biogenesis</keyword>
<proteinExistence type="inferred from homology"/>
<accession>A0ABS3J1N3</accession>
<dbReference type="Proteomes" id="UP000664288">
    <property type="component" value="Unassembled WGS sequence"/>
</dbReference>
<dbReference type="NCBIfam" id="NF004670">
    <property type="entry name" value="PRK06009.1"/>
    <property type="match status" value="1"/>
</dbReference>
<evidence type="ECO:0000313" key="6">
    <source>
        <dbReference type="Proteomes" id="UP000664288"/>
    </source>
</evidence>
<evidence type="ECO:0000256" key="1">
    <source>
        <dbReference type="ARBA" id="ARBA00010577"/>
    </source>
</evidence>
<reference evidence="5 6" key="1">
    <citation type="submission" date="2021-03" db="EMBL/GenBank/DDBJ databases">
        <title>Whole genome sequence of Jiella sp. MQZ13P-4.</title>
        <authorList>
            <person name="Tuo L."/>
        </authorList>
    </citation>
    <scope>NUCLEOTIDE SEQUENCE [LARGE SCALE GENOMIC DNA]</scope>
    <source>
        <strain evidence="5 6">MQZ13P-4</strain>
    </source>
</reference>